<keyword evidence="2" id="KW-1185">Reference proteome</keyword>
<name>A0A7X0CZE3_9HYPH</name>
<reference evidence="1 2" key="1">
    <citation type="submission" date="2020-08" db="EMBL/GenBank/DDBJ databases">
        <title>Genomic Encyclopedia of Type Strains, Phase IV (KMG-IV): sequencing the most valuable type-strain genomes for metagenomic binning, comparative biology and taxonomic classification.</title>
        <authorList>
            <person name="Goeker M."/>
        </authorList>
    </citation>
    <scope>NUCLEOTIDE SEQUENCE [LARGE SCALE GENOMIC DNA]</scope>
    <source>
        <strain evidence="1 2">DSM 100734</strain>
    </source>
</reference>
<protein>
    <submittedName>
        <fullName evidence="1">Uncharacterized protein</fullName>
    </submittedName>
</protein>
<evidence type="ECO:0000313" key="1">
    <source>
        <dbReference type="EMBL" id="MBB6162267.1"/>
    </source>
</evidence>
<organism evidence="1 2">
    <name type="scientific">Rhizobium wenxiniae</name>
    <dbReference type="NCBI Taxonomy" id="1737357"/>
    <lineage>
        <taxon>Bacteria</taxon>
        <taxon>Pseudomonadati</taxon>
        <taxon>Pseudomonadota</taxon>
        <taxon>Alphaproteobacteria</taxon>
        <taxon>Hyphomicrobiales</taxon>
        <taxon>Rhizobiaceae</taxon>
        <taxon>Rhizobium/Agrobacterium group</taxon>
        <taxon>Rhizobium</taxon>
    </lineage>
</organism>
<dbReference type="Proteomes" id="UP000547879">
    <property type="component" value="Unassembled WGS sequence"/>
</dbReference>
<comment type="caution">
    <text evidence="1">The sequence shown here is derived from an EMBL/GenBank/DDBJ whole genome shotgun (WGS) entry which is preliminary data.</text>
</comment>
<dbReference type="AlphaFoldDB" id="A0A7X0CZE3"/>
<evidence type="ECO:0000313" key="2">
    <source>
        <dbReference type="Proteomes" id="UP000547879"/>
    </source>
</evidence>
<proteinExistence type="predicted"/>
<accession>A0A7X0CZE3</accession>
<gene>
    <name evidence="1" type="ORF">HNQ72_002085</name>
</gene>
<sequence length="47" mass="5334">MARVALCVKRSVEDATEIRTRLITACRILPPGQDTVDIRHLEVYARP</sequence>
<dbReference type="EMBL" id="JACHEG010000002">
    <property type="protein sequence ID" value="MBB6162267.1"/>
    <property type="molecule type" value="Genomic_DNA"/>
</dbReference>